<feature type="region of interest" description="Disordered" evidence="8">
    <location>
        <begin position="92"/>
        <end position="131"/>
    </location>
</feature>
<dbReference type="GO" id="GO:0005576">
    <property type="term" value="C:extracellular region"/>
    <property type="evidence" value="ECO:0007669"/>
    <property type="project" value="UniProtKB-SubCell"/>
</dbReference>
<gene>
    <name evidence="10" type="primary">LOC111496352</name>
</gene>
<dbReference type="RefSeq" id="XP_023002540.1">
    <property type="nucleotide sequence ID" value="XM_023146772.1"/>
</dbReference>
<evidence type="ECO:0000256" key="8">
    <source>
        <dbReference type="SAM" id="MobiDB-lite"/>
    </source>
</evidence>
<dbReference type="GeneID" id="111496352"/>
<evidence type="ECO:0000256" key="5">
    <source>
        <dbReference type="ARBA" id="ARBA00022729"/>
    </source>
</evidence>
<comment type="function">
    <text evidence="7">Controls stomatal patterning.</text>
</comment>
<feature type="compositionally biased region" description="Low complexity" evidence="8">
    <location>
        <begin position="111"/>
        <end position="120"/>
    </location>
</feature>
<evidence type="ECO:0000256" key="3">
    <source>
        <dbReference type="ARBA" id="ARBA00022473"/>
    </source>
</evidence>
<keyword evidence="3 7" id="KW-0217">Developmental protein</keyword>
<keyword evidence="9" id="KW-1185">Reference proteome</keyword>
<dbReference type="GO" id="GO:0010052">
    <property type="term" value="P:guard cell differentiation"/>
    <property type="evidence" value="ECO:0007669"/>
    <property type="project" value="UniProtKB-UniRule"/>
</dbReference>
<dbReference type="KEGG" id="cmax:111496352"/>
<evidence type="ECO:0000256" key="2">
    <source>
        <dbReference type="ARBA" id="ARBA00008127"/>
    </source>
</evidence>
<name>A0A6J1KP85_CUCMA</name>
<feature type="compositionally biased region" description="Basic residues" evidence="8">
    <location>
        <begin position="99"/>
        <end position="110"/>
    </location>
</feature>
<dbReference type="PANTHER" id="PTHR33109">
    <property type="entry name" value="EPIDERMAL PATTERNING FACTOR-LIKE PROTEIN 4"/>
    <property type="match status" value="1"/>
</dbReference>
<evidence type="ECO:0000256" key="1">
    <source>
        <dbReference type="ARBA" id="ARBA00004613"/>
    </source>
</evidence>
<dbReference type="Pfam" id="PF17181">
    <property type="entry name" value="EPF"/>
    <property type="match status" value="1"/>
</dbReference>
<organism evidence="9 10">
    <name type="scientific">Cucurbita maxima</name>
    <name type="common">Pumpkin</name>
    <name type="synonym">Winter squash</name>
    <dbReference type="NCBI Taxonomy" id="3661"/>
    <lineage>
        <taxon>Eukaryota</taxon>
        <taxon>Viridiplantae</taxon>
        <taxon>Streptophyta</taxon>
        <taxon>Embryophyta</taxon>
        <taxon>Tracheophyta</taxon>
        <taxon>Spermatophyta</taxon>
        <taxon>Magnoliopsida</taxon>
        <taxon>eudicotyledons</taxon>
        <taxon>Gunneridae</taxon>
        <taxon>Pentapetalae</taxon>
        <taxon>rosids</taxon>
        <taxon>fabids</taxon>
        <taxon>Cucurbitales</taxon>
        <taxon>Cucurbitaceae</taxon>
        <taxon>Cucurbiteae</taxon>
        <taxon>Cucurbita</taxon>
    </lineage>
</organism>
<evidence type="ECO:0000256" key="4">
    <source>
        <dbReference type="ARBA" id="ARBA00022525"/>
    </source>
</evidence>
<evidence type="ECO:0000313" key="9">
    <source>
        <dbReference type="Proteomes" id="UP000504608"/>
    </source>
</evidence>
<dbReference type="AlphaFoldDB" id="A0A6J1KP85"/>
<protein>
    <recommendedName>
        <fullName evidence="7">Epidermal patterning factor-like protein</fullName>
    </recommendedName>
</protein>
<dbReference type="PANTHER" id="PTHR33109:SF102">
    <property type="entry name" value="EPIDERMAL PATTERNING FACTOR-LIKE PROTEIN 1"/>
    <property type="match status" value="1"/>
</dbReference>
<comment type="similarity">
    <text evidence="2 7">Belongs to the plant cysteine rich small secretory peptide family. Epidermal patterning factor subfamily.</text>
</comment>
<evidence type="ECO:0000313" key="10">
    <source>
        <dbReference type="RefSeq" id="XP_023002540.1"/>
    </source>
</evidence>
<dbReference type="InterPro" id="IPR039455">
    <property type="entry name" value="EPFL"/>
</dbReference>
<comment type="subcellular location">
    <subcellularLocation>
        <location evidence="1 7">Secreted</location>
    </subcellularLocation>
</comment>
<evidence type="ECO:0000256" key="7">
    <source>
        <dbReference type="RuleBase" id="RU367102"/>
    </source>
</evidence>
<accession>A0A6J1KP85</accession>
<keyword evidence="4 7" id="KW-0964">Secreted</keyword>
<sequence>MGSLQIWHRNKHLSIPFLFFLSVFLFIHLTSIAEGRGFQTPLMEDRKVEEQPSTAELVRMRRSQIGSQPPSCRRRCRECGGPCEAVQVPVAVHDSSHEKQRRRTRRRIRSHFSSEASSSSKHNKVALSSEDETSNYKPISWKCKCGNFIFNP</sequence>
<keyword evidence="6" id="KW-1015">Disulfide bond</keyword>
<dbReference type="OrthoDB" id="614712at2759"/>
<reference evidence="10" key="1">
    <citation type="submission" date="2025-08" db="UniProtKB">
        <authorList>
            <consortium name="RefSeq"/>
        </authorList>
    </citation>
    <scope>IDENTIFICATION</scope>
    <source>
        <tissue evidence="10">Young leaves</tissue>
    </source>
</reference>
<evidence type="ECO:0000256" key="6">
    <source>
        <dbReference type="ARBA" id="ARBA00023157"/>
    </source>
</evidence>
<proteinExistence type="inferred from homology"/>
<dbReference type="Proteomes" id="UP000504608">
    <property type="component" value="Unplaced"/>
</dbReference>
<keyword evidence="5" id="KW-0732">Signal</keyword>